<keyword evidence="4" id="KW-0677">Repeat</keyword>
<dbReference type="GO" id="GO:0008270">
    <property type="term" value="F:zinc ion binding"/>
    <property type="evidence" value="ECO:0007669"/>
    <property type="project" value="UniProtKB-KW"/>
</dbReference>
<dbReference type="PANTHER" id="PTHR31717">
    <property type="entry name" value="ZINC FINGER PROTEIN CONSTANS-LIKE 10"/>
    <property type="match status" value="1"/>
</dbReference>
<dbReference type="SMART" id="SM00336">
    <property type="entry name" value="BBOX"/>
    <property type="match status" value="2"/>
</dbReference>
<dbReference type="InterPro" id="IPR000315">
    <property type="entry name" value="Znf_B-box"/>
</dbReference>
<dbReference type="EMBL" id="OZ034818">
    <property type="protein sequence ID" value="CAL1390339.1"/>
    <property type="molecule type" value="Genomic_DNA"/>
</dbReference>
<dbReference type="AlphaFoldDB" id="A0AAV2EX44"/>
<dbReference type="PROSITE" id="PS51017">
    <property type="entry name" value="CCT"/>
    <property type="match status" value="1"/>
</dbReference>
<feature type="compositionally biased region" description="Polar residues" evidence="10">
    <location>
        <begin position="245"/>
        <end position="255"/>
    </location>
</feature>
<sequence length="393" mass="44085">MADFMNAPPKSEEQDDVPKPPPRLCDYCNQATAVLYCRADSARLCLACDREVHSTNQLFTKHTRWLLCDACDASPASIFCETERSVLCQNCDWETHRHSFSSLHSRRPIDGFSDCPSVNELMGLLGFEDLGVKSKNGLMILGEEDNDGLVWSVPDESDLVDGYSEFLVWESPPVGSIDDLIVSVDSGRDLKALGVPPLPKNRNAACGRYKEEIIRQLRRMARLEPQSNSEKGEFDHTGSLGSLAPEQNSLQTSTGYEPHVEPALFPYYEEHVFHWHNDNEDAANQAFVSSILRANLDEHSATPDKQSNAAGEGTFANDGDEAAQPHHPATTLPATAPKVTAYELLNSQERDSAISRYKEKKKTRRYDKHIRYESRKARAESRTRIRGRFAKIE</sequence>
<evidence type="ECO:0000259" key="12">
    <source>
        <dbReference type="PROSITE" id="PS51017"/>
    </source>
</evidence>
<evidence type="ECO:0000313" key="13">
    <source>
        <dbReference type="EMBL" id="CAL1390339.1"/>
    </source>
</evidence>
<feature type="domain" description="B box-type" evidence="11">
    <location>
        <begin position="63"/>
        <end position="109"/>
    </location>
</feature>
<dbReference type="Pfam" id="PF06203">
    <property type="entry name" value="CCT"/>
    <property type="match status" value="1"/>
</dbReference>
<evidence type="ECO:0000256" key="6">
    <source>
        <dbReference type="ARBA" id="ARBA00022833"/>
    </source>
</evidence>
<comment type="similarity">
    <text evidence="2">Belongs to the CONSTANS family.</text>
</comment>
<proteinExistence type="inferred from homology"/>
<keyword evidence="14" id="KW-1185">Reference proteome</keyword>
<evidence type="ECO:0000259" key="11">
    <source>
        <dbReference type="PROSITE" id="PS50119"/>
    </source>
</evidence>
<evidence type="ECO:0000256" key="5">
    <source>
        <dbReference type="ARBA" id="ARBA00022771"/>
    </source>
</evidence>
<dbReference type="CDD" id="cd19821">
    <property type="entry name" value="Bbox1_BBX-like"/>
    <property type="match status" value="2"/>
</dbReference>
<dbReference type="PANTHER" id="PTHR31717:SF58">
    <property type="entry name" value="ZINC FINGER PROTEIN CONSTANS-LIKE 13"/>
    <property type="match status" value="1"/>
</dbReference>
<dbReference type="InterPro" id="IPR049808">
    <property type="entry name" value="CONSTANS-like_Bbox1"/>
</dbReference>
<comment type="subcellular location">
    <subcellularLocation>
        <location evidence="1 9">Nucleus</location>
    </subcellularLocation>
</comment>
<evidence type="ECO:0000256" key="9">
    <source>
        <dbReference type="PROSITE-ProRule" id="PRU00357"/>
    </source>
</evidence>
<dbReference type="GO" id="GO:0006355">
    <property type="term" value="P:regulation of DNA-templated transcription"/>
    <property type="evidence" value="ECO:0007669"/>
    <property type="project" value="UniProtKB-ARBA"/>
</dbReference>
<feature type="domain" description="CCT" evidence="12">
    <location>
        <begin position="350"/>
        <end position="392"/>
    </location>
</feature>
<evidence type="ECO:0000256" key="1">
    <source>
        <dbReference type="ARBA" id="ARBA00004123"/>
    </source>
</evidence>
<protein>
    <recommendedName>
        <fullName evidence="15">Zinc finger protein CONSTANS-LIKE 13</fullName>
    </recommendedName>
</protein>
<keyword evidence="7 9" id="KW-0539">Nucleus</keyword>
<reference evidence="13 14" key="1">
    <citation type="submission" date="2024-04" db="EMBL/GenBank/DDBJ databases">
        <authorList>
            <person name="Fracassetti M."/>
        </authorList>
    </citation>
    <scope>NUCLEOTIDE SEQUENCE [LARGE SCALE GENOMIC DNA]</scope>
</reference>
<name>A0AAV2EX44_9ROSI</name>
<keyword evidence="6" id="KW-0862">Zinc</keyword>
<feature type="region of interest" description="Disordered" evidence="10">
    <location>
        <begin position="298"/>
        <end position="337"/>
    </location>
</feature>
<dbReference type="Pfam" id="PF00643">
    <property type="entry name" value="zf-B_box"/>
    <property type="match status" value="2"/>
</dbReference>
<dbReference type="GO" id="GO:0005634">
    <property type="term" value="C:nucleus"/>
    <property type="evidence" value="ECO:0007669"/>
    <property type="project" value="UniProtKB-SubCell"/>
</dbReference>
<evidence type="ECO:0000256" key="4">
    <source>
        <dbReference type="ARBA" id="ARBA00022737"/>
    </source>
</evidence>
<keyword evidence="3" id="KW-0479">Metal-binding</keyword>
<gene>
    <name evidence="13" type="ORF">LTRI10_LOCUS31133</name>
</gene>
<dbReference type="Proteomes" id="UP001497516">
    <property type="component" value="Chromosome 5"/>
</dbReference>
<evidence type="ECO:0000256" key="2">
    <source>
        <dbReference type="ARBA" id="ARBA00010024"/>
    </source>
</evidence>
<evidence type="ECO:0008006" key="15">
    <source>
        <dbReference type="Google" id="ProtNLM"/>
    </source>
</evidence>
<evidence type="ECO:0000256" key="7">
    <source>
        <dbReference type="ARBA" id="ARBA00023242"/>
    </source>
</evidence>
<evidence type="ECO:0000313" key="14">
    <source>
        <dbReference type="Proteomes" id="UP001497516"/>
    </source>
</evidence>
<organism evidence="13 14">
    <name type="scientific">Linum trigynum</name>
    <dbReference type="NCBI Taxonomy" id="586398"/>
    <lineage>
        <taxon>Eukaryota</taxon>
        <taxon>Viridiplantae</taxon>
        <taxon>Streptophyta</taxon>
        <taxon>Embryophyta</taxon>
        <taxon>Tracheophyta</taxon>
        <taxon>Spermatophyta</taxon>
        <taxon>Magnoliopsida</taxon>
        <taxon>eudicotyledons</taxon>
        <taxon>Gunneridae</taxon>
        <taxon>Pentapetalae</taxon>
        <taxon>rosids</taxon>
        <taxon>fabids</taxon>
        <taxon>Malpighiales</taxon>
        <taxon>Linaceae</taxon>
        <taxon>Linum</taxon>
    </lineage>
</organism>
<evidence type="ECO:0000256" key="8">
    <source>
        <dbReference type="PROSITE-ProRule" id="PRU00024"/>
    </source>
</evidence>
<dbReference type="PROSITE" id="PS50119">
    <property type="entry name" value="ZF_BBOX"/>
    <property type="match status" value="2"/>
</dbReference>
<feature type="domain" description="B box-type" evidence="11">
    <location>
        <begin position="20"/>
        <end position="67"/>
    </location>
</feature>
<accession>A0AAV2EX44</accession>
<evidence type="ECO:0000256" key="3">
    <source>
        <dbReference type="ARBA" id="ARBA00022723"/>
    </source>
</evidence>
<feature type="region of interest" description="Disordered" evidence="10">
    <location>
        <begin position="224"/>
        <end position="257"/>
    </location>
</feature>
<evidence type="ECO:0000256" key="10">
    <source>
        <dbReference type="SAM" id="MobiDB-lite"/>
    </source>
</evidence>
<keyword evidence="5 8" id="KW-0863">Zinc-finger</keyword>
<dbReference type="InterPro" id="IPR010402">
    <property type="entry name" value="CCT_domain"/>
</dbReference>